<feature type="transmembrane region" description="Helical" evidence="5">
    <location>
        <begin position="139"/>
        <end position="163"/>
    </location>
</feature>
<name>A0ABS5PQ84_9FIRM</name>
<evidence type="ECO:0000256" key="3">
    <source>
        <dbReference type="ARBA" id="ARBA00022989"/>
    </source>
</evidence>
<dbReference type="InterPro" id="IPR007318">
    <property type="entry name" value="Phopholipid_MeTrfase"/>
</dbReference>
<evidence type="ECO:0000313" key="6">
    <source>
        <dbReference type="EMBL" id="MBS7527062.1"/>
    </source>
</evidence>
<dbReference type="EMBL" id="JAHBCL010000016">
    <property type="protein sequence ID" value="MBS7527062.1"/>
    <property type="molecule type" value="Genomic_DNA"/>
</dbReference>
<evidence type="ECO:0000313" key="7">
    <source>
        <dbReference type="Proteomes" id="UP000746471"/>
    </source>
</evidence>
<evidence type="ECO:0000256" key="4">
    <source>
        <dbReference type="ARBA" id="ARBA00023136"/>
    </source>
</evidence>
<dbReference type="PANTHER" id="PTHR12714">
    <property type="entry name" value="PROTEIN-S ISOPRENYLCYSTEINE O-METHYLTRANSFERASE"/>
    <property type="match status" value="1"/>
</dbReference>
<protein>
    <submittedName>
        <fullName evidence="6">Isoprenylcysteine carboxylmethyltransferase family protein</fullName>
    </submittedName>
</protein>
<gene>
    <name evidence="6" type="ORF">KHM83_10250</name>
</gene>
<dbReference type="RefSeq" id="WP_213236924.1">
    <property type="nucleotide sequence ID" value="NZ_JAHBCL010000016.1"/>
</dbReference>
<keyword evidence="7" id="KW-1185">Reference proteome</keyword>
<dbReference type="Proteomes" id="UP000746471">
    <property type="component" value="Unassembled WGS sequence"/>
</dbReference>
<feature type="transmembrane region" description="Helical" evidence="5">
    <location>
        <begin position="55"/>
        <end position="76"/>
    </location>
</feature>
<dbReference type="Gene3D" id="1.20.120.1630">
    <property type="match status" value="1"/>
</dbReference>
<accession>A0ABS5PQ84</accession>
<evidence type="ECO:0000256" key="2">
    <source>
        <dbReference type="ARBA" id="ARBA00022692"/>
    </source>
</evidence>
<dbReference type="PANTHER" id="PTHR12714:SF9">
    <property type="entry name" value="PROTEIN-S-ISOPRENYLCYSTEINE O-METHYLTRANSFERASE"/>
    <property type="match status" value="1"/>
</dbReference>
<evidence type="ECO:0000256" key="1">
    <source>
        <dbReference type="ARBA" id="ARBA00004127"/>
    </source>
</evidence>
<dbReference type="Pfam" id="PF04191">
    <property type="entry name" value="PEMT"/>
    <property type="match status" value="1"/>
</dbReference>
<reference evidence="6 7" key="1">
    <citation type="submission" date="2021-05" db="EMBL/GenBank/DDBJ databases">
        <title>Fusibacter ferrireducens sp. nov., an anaerobic, sulfur- and Fe-reducing bacterium isolated from the mangrove sediment.</title>
        <authorList>
            <person name="Qiu D."/>
        </authorList>
    </citation>
    <scope>NUCLEOTIDE SEQUENCE [LARGE SCALE GENOMIC DNA]</scope>
    <source>
        <strain evidence="6 7">DSM 12116</strain>
    </source>
</reference>
<keyword evidence="3 5" id="KW-1133">Transmembrane helix</keyword>
<feature type="transmembrane region" description="Helical" evidence="5">
    <location>
        <begin position="83"/>
        <end position="103"/>
    </location>
</feature>
<sequence length="193" mass="21806">MLNVISSGCLLLFGSVYIAKLLLLKYRDKILANSLGDKGKERNLSRVERLVKWSVYTWIAIWILNIFGISIYAPLLMNMPLRYIGVALNALGAILFFISVIVMNKSWRVGIDHNSTAKLVTSGIYKFSRNPAYVAFDTMFLGTAITFGDFGLLLIGIVAGFSLHNLILKEESYLEEKFKGDYIKYKNDVGRYL</sequence>
<evidence type="ECO:0000256" key="5">
    <source>
        <dbReference type="SAM" id="Phobius"/>
    </source>
</evidence>
<keyword evidence="2 5" id="KW-0812">Transmembrane</keyword>
<proteinExistence type="predicted"/>
<keyword evidence="4 5" id="KW-0472">Membrane</keyword>
<organism evidence="6 7">
    <name type="scientific">Fusibacter paucivorans</name>
    <dbReference type="NCBI Taxonomy" id="76009"/>
    <lineage>
        <taxon>Bacteria</taxon>
        <taxon>Bacillati</taxon>
        <taxon>Bacillota</taxon>
        <taxon>Clostridia</taxon>
        <taxon>Eubacteriales</taxon>
        <taxon>Eubacteriales Family XII. Incertae Sedis</taxon>
        <taxon>Fusibacter</taxon>
    </lineage>
</organism>
<comment type="subcellular location">
    <subcellularLocation>
        <location evidence="1">Endomembrane system</location>
        <topology evidence="1">Multi-pass membrane protein</topology>
    </subcellularLocation>
</comment>
<comment type="caution">
    <text evidence="6">The sequence shown here is derived from an EMBL/GenBank/DDBJ whole genome shotgun (WGS) entry which is preliminary data.</text>
</comment>